<protein>
    <submittedName>
        <fullName evidence="2">Uncharacterized protein</fullName>
    </submittedName>
</protein>
<feature type="transmembrane region" description="Helical" evidence="1">
    <location>
        <begin position="12"/>
        <end position="35"/>
    </location>
</feature>
<keyword evidence="1" id="KW-0472">Membrane</keyword>
<proteinExistence type="predicted"/>
<name>A0A1C1C790_9EURO</name>
<keyword evidence="3" id="KW-1185">Reference proteome</keyword>
<sequence length="97" mass="11528">MTPIPIPILIPIPIWIQFIWIQFIWIQFIWIQFIWTQYTLRLPRSFDPMNPFDEQTNTRTTETTEQGDKRTIKPSRYVKGETIRISLAIANFSISGT</sequence>
<reference evidence="3" key="1">
    <citation type="submission" date="2015-07" db="EMBL/GenBank/DDBJ databases">
        <authorList>
            <person name="Teixeira M.M."/>
            <person name="Souza R.C."/>
            <person name="Almeida L.G."/>
            <person name="Vicente V.A."/>
            <person name="de Hoog S."/>
            <person name="Bocca A.L."/>
            <person name="de Almeida S.R."/>
            <person name="Vasconcelos A.T."/>
            <person name="Felipe M.S."/>
        </authorList>
    </citation>
    <scope>NUCLEOTIDE SEQUENCE [LARGE SCALE GENOMIC DNA]</scope>
    <source>
        <strain evidence="3">KSF</strain>
    </source>
</reference>
<keyword evidence="1" id="KW-1133">Transmembrane helix</keyword>
<dbReference type="Proteomes" id="UP000094526">
    <property type="component" value="Unassembled WGS sequence"/>
</dbReference>
<gene>
    <name evidence="2" type="ORF">CLCR_06459</name>
</gene>
<dbReference type="VEuPathDB" id="FungiDB:CLCR_06459"/>
<dbReference type="EMBL" id="LGRB01000020">
    <property type="protein sequence ID" value="OCT44405.1"/>
    <property type="molecule type" value="Genomic_DNA"/>
</dbReference>
<organism evidence="2 3">
    <name type="scientific">Cladophialophora carrionii</name>
    <dbReference type="NCBI Taxonomy" id="86049"/>
    <lineage>
        <taxon>Eukaryota</taxon>
        <taxon>Fungi</taxon>
        <taxon>Dikarya</taxon>
        <taxon>Ascomycota</taxon>
        <taxon>Pezizomycotina</taxon>
        <taxon>Eurotiomycetes</taxon>
        <taxon>Chaetothyriomycetidae</taxon>
        <taxon>Chaetothyriales</taxon>
        <taxon>Herpotrichiellaceae</taxon>
        <taxon>Cladophialophora</taxon>
    </lineage>
</organism>
<comment type="caution">
    <text evidence="2">The sequence shown here is derived from an EMBL/GenBank/DDBJ whole genome shotgun (WGS) entry which is preliminary data.</text>
</comment>
<evidence type="ECO:0000313" key="2">
    <source>
        <dbReference type="EMBL" id="OCT44405.1"/>
    </source>
</evidence>
<evidence type="ECO:0000313" key="3">
    <source>
        <dbReference type="Proteomes" id="UP000094526"/>
    </source>
</evidence>
<evidence type="ECO:0000256" key="1">
    <source>
        <dbReference type="SAM" id="Phobius"/>
    </source>
</evidence>
<accession>A0A1C1C790</accession>
<dbReference type="AlphaFoldDB" id="A0A1C1C790"/>
<keyword evidence="1" id="KW-0812">Transmembrane</keyword>